<dbReference type="Pfam" id="PF05258">
    <property type="entry name" value="DciA"/>
    <property type="match status" value="1"/>
</dbReference>
<name>A0ABT6C4K8_9MICO</name>
<feature type="compositionally biased region" description="Basic and acidic residues" evidence="1">
    <location>
        <begin position="1"/>
        <end position="11"/>
    </location>
</feature>
<feature type="region of interest" description="Disordered" evidence="1">
    <location>
        <begin position="187"/>
        <end position="209"/>
    </location>
</feature>
<sequence>MNPTDSTRDSAGDDPTVEAAGGEEPAGTPAAPGRDGSPNETDEQRVEAATAALARVRRAARDKGLRPGSPAIRRRKAGDLGRYERGSSPGGRDPLALGDQVDRLLRDRDWRVDVAAGAVMGRWVDIVGPDVAQHTTPVSFQDGILTVRAESTAWATQLRLLGSTILGRMEAAVGSGVVEELKVVGPSAPSWSRGLRRASGGRGPRDTYG</sequence>
<dbReference type="PANTHER" id="PTHR36456">
    <property type="entry name" value="UPF0232 PROTEIN SCO3875"/>
    <property type="match status" value="1"/>
</dbReference>
<gene>
    <name evidence="2" type="ORF">P4R38_06480</name>
</gene>
<feature type="compositionally biased region" description="Low complexity" evidence="1">
    <location>
        <begin position="18"/>
        <end position="33"/>
    </location>
</feature>
<dbReference type="RefSeq" id="WP_277191511.1">
    <property type="nucleotide sequence ID" value="NZ_JAROAV010000023.1"/>
</dbReference>
<dbReference type="InterPro" id="IPR007922">
    <property type="entry name" value="DciA-like"/>
</dbReference>
<dbReference type="Proteomes" id="UP001528912">
    <property type="component" value="Unassembled WGS sequence"/>
</dbReference>
<accession>A0ABT6C4K8</accession>
<dbReference type="PANTHER" id="PTHR36456:SF1">
    <property type="entry name" value="UPF0232 PROTEIN SCO3875"/>
    <property type="match status" value="1"/>
</dbReference>
<evidence type="ECO:0000313" key="2">
    <source>
        <dbReference type="EMBL" id="MDF8263884.1"/>
    </source>
</evidence>
<evidence type="ECO:0000313" key="3">
    <source>
        <dbReference type="Proteomes" id="UP001528912"/>
    </source>
</evidence>
<organism evidence="2 3">
    <name type="scientific">Luteipulveratus flavus</name>
    <dbReference type="NCBI Taxonomy" id="3031728"/>
    <lineage>
        <taxon>Bacteria</taxon>
        <taxon>Bacillati</taxon>
        <taxon>Actinomycetota</taxon>
        <taxon>Actinomycetes</taxon>
        <taxon>Micrococcales</taxon>
        <taxon>Dermacoccaceae</taxon>
        <taxon>Luteipulveratus</taxon>
    </lineage>
</organism>
<evidence type="ECO:0000256" key="1">
    <source>
        <dbReference type="SAM" id="MobiDB-lite"/>
    </source>
</evidence>
<comment type="caution">
    <text evidence="2">The sequence shown here is derived from an EMBL/GenBank/DDBJ whole genome shotgun (WGS) entry which is preliminary data.</text>
</comment>
<feature type="region of interest" description="Disordered" evidence="1">
    <location>
        <begin position="1"/>
        <end position="96"/>
    </location>
</feature>
<proteinExistence type="predicted"/>
<reference evidence="2 3" key="1">
    <citation type="submission" date="2023-03" db="EMBL/GenBank/DDBJ databases">
        <title>YIM 133296 draft genome.</title>
        <authorList>
            <person name="Xiong L."/>
        </authorList>
    </citation>
    <scope>NUCLEOTIDE SEQUENCE [LARGE SCALE GENOMIC DNA]</scope>
    <source>
        <strain evidence="2 3">YIM 133296</strain>
    </source>
</reference>
<keyword evidence="3" id="KW-1185">Reference proteome</keyword>
<dbReference type="EMBL" id="JAROAV010000023">
    <property type="protein sequence ID" value="MDF8263884.1"/>
    <property type="molecule type" value="Genomic_DNA"/>
</dbReference>
<protein>
    <submittedName>
        <fullName evidence="2">DciA family protein</fullName>
    </submittedName>
</protein>